<gene>
    <name evidence="3" type="ORF">ACFQE1_19590</name>
</gene>
<name>A0ABD5S4N9_9EURY</name>
<dbReference type="EMBL" id="JBHSWU010001184">
    <property type="protein sequence ID" value="MFC6726526.1"/>
    <property type="molecule type" value="Genomic_DNA"/>
</dbReference>
<organism evidence="3 4">
    <name type="scientific">Halobium palmae</name>
    <dbReference type="NCBI Taxonomy" id="1776492"/>
    <lineage>
        <taxon>Archaea</taxon>
        <taxon>Methanobacteriati</taxon>
        <taxon>Methanobacteriota</taxon>
        <taxon>Stenosarchaea group</taxon>
        <taxon>Halobacteria</taxon>
        <taxon>Halobacteriales</taxon>
        <taxon>Haloferacaceae</taxon>
        <taxon>Halobium</taxon>
    </lineage>
</organism>
<dbReference type="InterPro" id="IPR058279">
    <property type="entry name" value="DUF7973"/>
</dbReference>
<keyword evidence="4" id="KW-1185">Reference proteome</keyword>
<evidence type="ECO:0000313" key="3">
    <source>
        <dbReference type="EMBL" id="MFC6726526.1"/>
    </source>
</evidence>
<protein>
    <recommendedName>
        <fullName evidence="2">DUF7973 domain-containing protein</fullName>
    </recommendedName>
</protein>
<reference evidence="3 4" key="1">
    <citation type="journal article" date="2019" name="Int. J. Syst. Evol. Microbiol.">
        <title>The Global Catalogue of Microorganisms (GCM) 10K type strain sequencing project: providing services to taxonomists for standard genome sequencing and annotation.</title>
        <authorList>
            <consortium name="The Broad Institute Genomics Platform"/>
            <consortium name="The Broad Institute Genome Sequencing Center for Infectious Disease"/>
            <person name="Wu L."/>
            <person name="Ma J."/>
        </authorList>
    </citation>
    <scope>NUCLEOTIDE SEQUENCE [LARGE SCALE GENOMIC DNA]</scope>
    <source>
        <strain evidence="3 4">NBRC 111368</strain>
    </source>
</reference>
<keyword evidence="1" id="KW-1133">Transmembrane helix</keyword>
<keyword evidence="1" id="KW-0812">Transmembrane</keyword>
<feature type="domain" description="DUF7973" evidence="2">
    <location>
        <begin position="12"/>
        <end position="77"/>
    </location>
</feature>
<feature type="non-terminal residue" evidence="3">
    <location>
        <position position="1"/>
    </location>
</feature>
<dbReference type="Proteomes" id="UP001596328">
    <property type="component" value="Unassembled WGS sequence"/>
</dbReference>
<evidence type="ECO:0000256" key="1">
    <source>
        <dbReference type="SAM" id="Phobius"/>
    </source>
</evidence>
<feature type="transmembrane region" description="Helical" evidence="1">
    <location>
        <begin position="12"/>
        <end position="30"/>
    </location>
</feature>
<accession>A0ABD5S4N9</accession>
<dbReference type="Pfam" id="PF25928">
    <property type="entry name" value="DUF7973"/>
    <property type="match status" value="1"/>
</dbReference>
<sequence length="80" mass="8220">WAFVGGAPPETVGALVIVVGAVFGLISALVGEAFQRVFYAHGDTHWDPPAAAIVITSFLIAVLHIVGLLAGSAYMPTLGM</sequence>
<keyword evidence="1" id="KW-0472">Membrane</keyword>
<proteinExistence type="predicted"/>
<comment type="caution">
    <text evidence="3">The sequence shown here is derived from an EMBL/GenBank/DDBJ whole genome shotgun (WGS) entry which is preliminary data.</text>
</comment>
<evidence type="ECO:0000313" key="4">
    <source>
        <dbReference type="Proteomes" id="UP001596328"/>
    </source>
</evidence>
<evidence type="ECO:0000259" key="2">
    <source>
        <dbReference type="Pfam" id="PF25928"/>
    </source>
</evidence>
<feature type="transmembrane region" description="Helical" evidence="1">
    <location>
        <begin position="50"/>
        <end position="74"/>
    </location>
</feature>
<dbReference type="AlphaFoldDB" id="A0ABD5S4N9"/>